<evidence type="ECO:0000313" key="4">
    <source>
        <dbReference type="Proteomes" id="UP000199406"/>
    </source>
</evidence>
<dbReference type="OrthoDB" id="4864198at2"/>
<evidence type="ECO:0000259" key="2">
    <source>
        <dbReference type="Pfam" id="PF13399"/>
    </source>
</evidence>
<sequence length="182" mass="19060">MTTLRTERPTVRARSGRRPLPPIIFLLVLALIAGGVWWNVFHQDAELQAEQDAACAEAEAAPHALDPATVSVRVYNASDQGGLAQSVADDLGARGFTIAEVANDPTNREVTGVGEVRHGVSGKSTAAFLALYLPGAGLWQDVRSTQQVDLVLGPEFVIGESLATDDVVDAALAEADEAAAAC</sequence>
<dbReference type="STRING" id="1550231.SAMN05660662_0818"/>
<protein>
    <submittedName>
        <fullName evidence="3">LytR cell envelope-related transcriptional attenuator</fullName>
    </submittedName>
</protein>
<dbReference type="EMBL" id="FNBT01000001">
    <property type="protein sequence ID" value="SDF03823.1"/>
    <property type="molecule type" value="Genomic_DNA"/>
</dbReference>
<feature type="transmembrane region" description="Helical" evidence="1">
    <location>
        <begin position="20"/>
        <end position="38"/>
    </location>
</feature>
<dbReference type="InterPro" id="IPR027381">
    <property type="entry name" value="LytR/CpsA/Psr_C"/>
</dbReference>
<dbReference type="Gene3D" id="3.30.70.2390">
    <property type="match status" value="1"/>
</dbReference>
<dbReference type="AlphaFoldDB" id="A0A1G7HU33"/>
<evidence type="ECO:0000256" key="1">
    <source>
        <dbReference type="SAM" id="Phobius"/>
    </source>
</evidence>
<dbReference type="Pfam" id="PF13399">
    <property type="entry name" value="LytR_C"/>
    <property type="match status" value="1"/>
</dbReference>
<gene>
    <name evidence="3" type="ORF">SAMN05660662_0818</name>
</gene>
<dbReference type="Proteomes" id="UP000199406">
    <property type="component" value="Unassembled WGS sequence"/>
</dbReference>
<evidence type="ECO:0000313" key="3">
    <source>
        <dbReference type="EMBL" id="SDF03823.1"/>
    </source>
</evidence>
<dbReference type="RefSeq" id="WP_091763784.1">
    <property type="nucleotide sequence ID" value="NZ_FNBT01000001.1"/>
</dbReference>
<organism evidence="3 4">
    <name type="scientific">Blastococcus aurantiacus</name>
    <dbReference type="NCBI Taxonomy" id="1550231"/>
    <lineage>
        <taxon>Bacteria</taxon>
        <taxon>Bacillati</taxon>
        <taxon>Actinomycetota</taxon>
        <taxon>Actinomycetes</taxon>
        <taxon>Geodermatophilales</taxon>
        <taxon>Geodermatophilaceae</taxon>
        <taxon>Blastococcus</taxon>
    </lineage>
</organism>
<accession>A0A1G7HU33</accession>
<name>A0A1G7HU33_9ACTN</name>
<keyword evidence="1" id="KW-0812">Transmembrane</keyword>
<feature type="domain" description="LytR/CpsA/Psr regulator C-terminal" evidence="2">
    <location>
        <begin position="69"/>
        <end position="156"/>
    </location>
</feature>
<reference evidence="4" key="1">
    <citation type="submission" date="2016-10" db="EMBL/GenBank/DDBJ databases">
        <authorList>
            <person name="Varghese N."/>
            <person name="Submissions S."/>
        </authorList>
    </citation>
    <scope>NUCLEOTIDE SEQUENCE [LARGE SCALE GENOMIC DNA]</scope>
    <source>
        <strain evidence="4">DSM 44268</strain>
    </source>
</reference>
<keyword evidence="4" id="KW-1185">Reference proteome</keyword>
<keyword evidence="1" id="KW-1133">Transmembrane helix</keyword>
<keyword evidence="1" id="KW-0472">Membrane</keyword>
<proteinExistence type="predicted"/>